<keyword evidence="4" id="KW-0472">Membrane</keyword>
<dbReference type="SUPFAM" id="SSF74653">
    <property type="entry name" value="TolA/TonB C-terminal domain"/>
    <property type="match status" value="1"/>
</dbReference>
<evidence type="ECO:0000256" key="1">
    <source>
        <dbReference type="ARBA" id="ARBA00004167"/>
    </source>
</evidence>
<accession>A0ABR9S0I7</accession>
<keyword evidence="3" id="KW-1133">Transmembrane helix</keyword>
<dbReference type="RefSeq" id="WP_193675215.1">
    <property type="nucleotide sequence ID" value="NZ_JADDIV010000001.1"/>
</dbReference>
<comment type="caution">
    <text evidence="6">The sequence shown here is derived from an EMBL/GenBank/DDBJ whole genome shotgun (WGS) entry which is preliminary data.</text>
</comment>
<feature type="signal peptide" evidence="5">
    <location>
        <begin position="1"/>
        <end position="22"/>
    </location>
</feature>
<name>A0ABR9S0I7_9BURK</name>
<evidence type="ECO:0000256" key="3">
    <source>
        <dbReference type="ARBA" id="ARBA00022989"/>
    </source>
</evidence>
<evidence type="ECO:0000256" key="5">
    <source>
        <dbReference type="SAM" id="SignalP"/>
    </source>
</evidence>
<keyword evidence="2" id="KW-0812">Transmembrane</keyword>
<dbReference type="Gene3D" id="3.30.1150.10">
    <property type="match status" value="1"/>
</dbReference>
<proteinExistence type="predicted"/>
<keyword evidence="5" id="KW-0732">Signal</keyword>
<comment type="subcellular location">
    <subcellularLocation>
        <location evidence="1">Membrane</location>
        <topology evidence="1">Single-pass membrane protein</topology>
    </subcellularLocation>
</comment>
<dbReference type="EMBL" id="JADDIV010000001">
    <property type="protein sequence ID" value="MBE7366604.1"/>
    <property type="molecule type" value="Genomic_DNA"/>
</dbReference>
<evidence type="ECO:0000256" key="2">
    <source>
        <dbReference type="ARBA" id="ARBA00022692"/>
    </source>
</evidence>
<evidence type="ECO:0000313" key="6">
    <source>
        <dbReference type="EMBL" id="MBE7366604.1"/>
    </source>
</evidence>
<dbReference type="Proteomes" id="UP000806285">
    <property type="component" value="Unassembled WGS sequence"/>
</dbReference>
<evidence type="ECO:0000256" key="4">
    <source>
        <dbReference type="ARBA" id="ARBA00023136"/>
    </source>
</evidence>
<feature type="chain" id="PRO_5046776364" evidence="5">
    <location>
        <begin position="23"/>
        <end position="114"/>
    </location>
</feature>
<dbReference type="InterPro" id="IPR006260">
    <property type="entry name" value="TonB/TolA_C"/>
</dbReference>
<dbReference type="Pfam" id="PF13103">
    <property type="entry name" value="TonB_2"/>
    <property type="match status" value="1"/>
</dbReference>
<sequence length="114" mass="12317">MNRRVMALALLLASTPGFPAGAQAPAAHAWASSVLHILRANIRHAEPRPQGAEAELALQVDATGKVTRHFLHTRSHSASWDQAVLDAAARTRRLPPPPADAQKPFRLLLVVRAD</sequence>
<organism evidence="6 7">
    <name type="scientific">Ramlibacter pallidus</name>
    <dbReference type="NCBI Taxonomy" id="2780087"/>
    <lineage>
        <taxon>Bacteria</taxon>
        <taxon>Pseudomonadati</taxon>
        <taxon>Pseudomonadota</taxon>
        <taxon>Betaproteobacteria</taxon>
        <taxon>Burkholderiales</taxon>
        <taxon>Comamonadaceae</taxon>
        <taxon>Ramlibacter</taxon>
    </lineage>
</organism>
<dbReference type="NCBIfam" id="TIGR01352">
    <property type="entry name" value="tonB_Cterm"/>
    <property type="match status" value="1"/>
</dbReference>
<keyword evidence="7" id="KW-1185">Reference proteome</keyword>
<gene>
    <name evidence="6" type="ORF">IM787_03390</name>
</gene>
<reference evidence="6 7" key="1">
    <citation type="submission" date="2020-10" db="EMBL/GenBank/DDBJ databases">
        <title>Ramlibacter sp. HM2 16S ribosomal RNA gene Genome sequencing and assembly.</title>
        <authorList>
            <person name="Kang M."/>
        </authorList>
    </citation>
    <scope>NUCLEOTIDE SEQUENCE [LARGE SCALE GENOMIC DNA]</scope>
    <source>
        <strain evidence="6 7">HM2</strain>
    </source>
</reference>
<evidence type="ECO:0000313" key="7">
    <source>
        <dbReference type="Proteomes" id="UP000806285"/>
    </source>
</evidence>
<protein>
    <submittedName>
        <fullName evidence="6">TonB C-terminal domain-containing protein</fullName>
    </submittedName>
</protein>